<dbReference type="InterPro" id="IPR012675">
    <property type="entry name" value="Beta-grasp_dom_sf"/>
</dbReference>
<dbReference type="AlphaFoldDB" id="A0A0C2JBK7"/>
<dbReference type="Gene3D" id="3.10.20.30">
    <property type="match status" value="1"/>
</dbReference>
<dbReference type="InterPro" id="IPR003749">
    <property type="entry name" value="ThiS/MoaD-like"/>
</dbReference>
<keyword evidence="2" id="KW-1185">Reference proteome</keyword>
<gene>
    <name evidence="1" type="ORF">LP52_11105</name>
</gene>
<dbReference type="PANTHER" id="PTHR34472:SF1">
    <property type="entry name" value="SULFUR CARRIER PROTEIN THIS"/>
    <property type="match status" value="1"/>
</dbReference>
<reference evidence="2" key="1">
    <citation type="journal article" date="2015" name="Chem. Biol.">
        <title>Structure, bioactivity, and resistance mechanism of streptomonomicin, an unusual lasso Peptide from an understudied halophilic actinomycete.</title>
        <authorList>
            <person name="Metelev M."/>
            <person name="Tietz J.I."/>
            <person name="Melby J.O."/>
            <person name="Blair P.M."/>
            <person name="Zhu L."/>
            <person name="Livnat I."/>
            <person name="Severinov K."/>
            <person name="Mitchell D.A."/>
        </authorList>
    </citation>
    <scope>NUCLEOTIDE SEQUENCE [LARGE SCALE GENOMIC DNA]</scope>
    <source>
        <strain evidence="2">YIM 90003</strain>
    </source>
</reference>
<dbReference type="InterPro" id="IPR010035">
    <property type="entry name" value="Thi_S"/>
</dbReference>
<dbReference type="OrthoDB" id="163636at2"/>
<evidence type="ECO:0000313" key="2">
    <source>
        <dbReference type="Proteomes" id="UP000031675"/>
    </source>
</evidence>
<name>A0A0C2JBK7_9ACTN</name>
<dbReference type="NCBIfam" id="TIGR01683">
    <property type="entry name" value="thiS"/>
    <property type="match status" value="1"/>
</dbReference>
<dbReference type="PANTHER" id="PTHR34472">
    <property type="entry name" value="SULFUR CARRIER PROTEIN THIS"/>
    <property type="match status" value="1"/>
</dbReference>
<dbReference type="Proteomes" id="UP000031675">
    <property type="component" value="Unassembled WGS sequence"/>
</dbReference>
<dbReference type="Pfam" id="PF02597">
    <property type="entry name" value="ThiS"/>
    <property type="match status" value="1"/>
</dbReference>
<comment type="caution">
    <text evidence="1">The sequence shown here is derived from an EMBL/GenBank/DDBJ whole genome shotgun (WGS) entry which is preliminary data.</text>
</comment>
<dbReference type="STRING" id="183763.LP52_11105"/>
<accession>A0A0C2JBK7</accession>
<proteinExistence type="predicted"/>
<dbReference type="SUPFAM" id="SSF54285">
    <property type="entry name" value="MoaD/ThiS"/>
    <property type="match status" value="1"/>
</dbReference>
<dbReference type="CDD" id="cd00565">
    <property type="entry name" value="Ubl_ThiS"/>
    <property type="match status" value="1"/>
</dbReference>
<dbReference type="RefSeq" id="WP_040273048.1">
    <property type="nucleotide sequence ID" value="NZ_JROO01000019.1"/>
</dbReference>
<protein>
    <submittedName>
        <fullName evidence="1">Thiamine biosynthesis protein ThiS</fullName>
    </submittedName>
</protein>
<dbReference type="EMBL" id="JROO01000019">
    <property type="protein sequence ID" value="KIH98806.1"/>
    <property type="molecule type" value="Genomic_DNA"/>
</dbReference>
<sequence>MDVIINGERRAVAPRTTVEEVVRSLTQEPGGVAVALNDEVVPKAGWATTEVGENDSIDVLTAVQGG</sequence>
<dbReference type="InterPro" id="IPR016155">
    <property type="entry name" value="Mopterin_synth/thiamin_S_b"/>
</dbReference>
<organism evidence="1 2">
    <name type="scientific">Streptomonospora alba</name>
    <dbReference type="NCBI Taxonomy" id="183763"/>
    <lineage>
        <taxon>Bacteria</taxon>
        <taxon>Bacillati</taxon>
        <taxon>Actinomycetota</taxon>
        <taxon>Actinomycetes</taxon>
        <taxon>Streptosporangiales</taxon>
        <taxon>Nocardiopsidaceae</taxon>
        <taxon>Streptomonospora</taxon>
    </lineage>
</organism>
<evidence type="ECO:0000313" key="1">
    <source>
        <dbReference type="EMBL" id="KIH98806.1"/>
    </source>
</evidence>